<gene>
    <name evidence="4" type="primary">luxA_3</name>
    <name evidence="4" type="ORF">JEOSCH030_00106</name>
</gene>
<dbReference type="Pfam" id="PF00296">
    <property type="entry name" value="Bac_luciferase"/>
    <property type="match status" value="1"/>
</dbReference>
<evidence type="ECO:0000256" key="1">
    <source>
        <dbReference type="ARBA" id="ARBA00023002"/>
    </source>
</evidence>
<keyword evidence="2 4" id="KW-0503">Monooxygenase</keyword>
<reference evidence="4 5" key="1">
    <citation type="submission" date="2020-07" db="EMBL/GenBank/DDBJ databases">
        <authorList>
            <person name="Criscuolo A."/>
        </authorList>
    </citation>
    <scope>NUCLEOTIDE SEQUENCE [LARGE SCALE GENOMIC DNA]</scope>
    <source>
        <strain evidence="5">CIP 111030</strain>
    </source>
</reference>
<name>A0A6V7R0M3_9BACL</name>
<dbReference type="RefSeq" id="WP_186084460.1">
    <property type="nucleotide sequence ID" value="NZ_BMDB01000003.1"/>
</dbReference>
<dbReference type="AlphaFoldDB" id="A0A6V7R0M3"/>
<accession>A0A6V7R0M3</accession>
<evidence type="ECO:0000259" key="3">
    <source>
        <dbReference type="Pfam" id="PF00296"/>
    </source>
</evidence>
<feature type="domain" description="Luciferase-like" evidence="3">
    <location>
        <begin position="31"/>
        <end position="314"/>
    </location>
</feature>
<dbReference type="InterPro" id="IPR036661">
    <property type="entry name" value="Luciferase-like_sf"/>
</dbReference>
<dbReference type="GO" id="GO:0004497">
    <property type="term" value="F:monooxygenase activity"/>
    <property type="evidence" value="ECO:0007669"/>
    <property type="project" value="UniProtKB-KW"/>
</dbReference>
<proteinExistence type="predicted"/>
<evidence type="ECO:0000256" key="2">
    <source>
        <dbReference type="ARBA" id="ARBA00023033"/>
    </source>
</evidence>
<dbReference type="Gene3D" id="3.20.20.30">
    <property type="entry name" value="Luciferase-like domain"/>
    <property type="match status" value="1"/>
</dbReference>
<dbReference type="GO" id="GO:0005829">
    <property type="term" value="C:cytosol"/>
    <property type="evidence" value="ECO:0007669"/>
    <property type="project" value="TreeGrafter"/>
</dbReference>
<dbReference type="InterPro" id="IPR011251">
    <property type="entry name" value="Luciferase-like_dom"/>
</dbReference>
<dbReference type="EMBL" id="CAJEWE010000003">
    <property type="protein sequence ID" value="CAD2070870.1"/>
    <property type="molecule type" value="Genomic_DNA"/>
</dbReference>
<comment type="caution">
    <text evidence="4">The sequence shown here is derived from an EMBL/GenBank/DDBJ whole genome shotgun (WGS) entry which is preliminary data.</text>
</comment>
<dbReference type="SUPFAM" id="SSF51679">
    <property type="entry name" value="Bacterial luciferase-like"/>
    <property type="match status" value="1"/>
</dbReference>
<protein>
    <submittedName>
        <fullName evidence="4">Alkanal monooxygenase alpha chain</fullName>
    </submittedName>
</protein>
<keyword evidence="1" id="KW-0560">Oxidoreductase</keyword>
<keyword evidence="5" id="KW-1185">Reference proteome</keyword>
<dbReference type="PANTHER" id="PTHR30137:SF8">
    <property type="entry name" value="BLR5498 PROTEIN"/>
    <property type="match status" value="1"/>
</dbReference>
<sequence>MAKMDINKNKPLEFGLYSLGDHIINPLDGKRISQEQRIKEIIELAKYAEQADFDVFAVGESHQEFFTTQAHTVVLGAIAQATNKIKVSSSSSIVSTTDPVRLYEDFATIDLISGGRAEIIGGRASRVGLFELLGYDVRDYEELYEEKFELLLELNKSNNITWDGKYRAALNNIEILPQPIDDQLPIWRAVGGPPASAIKAGRQGVPMNITTLGGPAASFKYSIDIYRETAREHGFDTSKETLPVATSSLLFAADTTQEALAGMYPHLNVGMSFIRGQGYPKGQFAQAPDYREALMVGSANEIIEKILYQHELYDHQRFMGQIDFGGVPYEKLMKVVDIMGAKVIPEVTKHLGGK</sequence>
<dbReference type="CDD" id="cd00347">
    <property type="entry name" value="Flavin_utilizing_monoxygenases"/>
    <property type="match status" value="1"/>
</dbReference>
<dbReference type="InterPro" id="IPR050766">
    <property type="entry name" value="Bact_Lucif_Oxidored"/>
</dbReference>
<evidence type="ECO:0000313" key="5">
    <source>
        <dbReference type="Proteomes" id="UP000521032"/>
    </source>
</evidence>
<evidence type="ECO:0000313" key="4">
    <source>
        <dbReference type="EMBL" id="CAD2070870.1"/>
    </source>
</evidence>
<dbReference type="GO" id="GO:0016705">
    <property type="term" value="F:oxidoreductase activity, acting on paired donors, with incorporation or reduction of molecular oxygen"/>
    <property type="evidence" value="ECO:0007669"/>
    <property type="project" value="InterPro"/>
</dbReference>
<dbReference type="PANTHER" id="PTHR30137">
    <property type="entry name" value="LUCIFERASE-LIKE MONOOXYGENASE"/>
    <property type="match status" value="1"/>
</dbReference>
<dbReference type="Proteomes" id="UP000521032">
    <property type="component" value="Unassembled WGS sequence"/>
</dbReference>
<organism evidence="4 5">
    <name type="scientific">Phocicoccus schoeneichii</name>
    <dbReference type="NCBI Taxonomy" id="1812261"/>
    <lineage>
        <taxon>Bacteria</taxon>
        <taxon>Bacillati</taxon>
        <taxon>Bacillota</taxon>
        <taxon>Bacilli</taxon>
        <taxon>Bacillales</taxon>
        <taxon>Salinicoccaceae</taxon>
        <taxon>Phocicoccus</taxon>
    </lineage>
</organism>